<dbReference type="EMBL" id="AP012204">
    <property type="protein sequence ID" value="BAK36178.1"/>
    <property type="molecule type" value="Genomic_DNA"/>
</dbReference>
<dbReference type="HOGENOM" id="CLU_2789284_0_0_11"/>
<accession>F5XLB2</accession>
<evidence type="ECO:0000313" key="2">
    <source>
        <dbReference type="Proteomes" id="UP000007947"/>
    </source>
</evidence>
<name>F5XLB2_MICPN</name>
<reference evidence="1 2" key="1">
    <citation type="submission" date="2011-05" db="EMBL/GenBank/DDBJ databases">
        <title>Whole genome sequence of Microlunatus phosphovorus NM-1.</title>
        <authorList>
            <person name="Hosoyama A."/>
            <person name="Sasaki K."/>
            <person name="Harada T."/>
            <person name="Igarashi R."/>
            <person name="Kawakoshi A."/>
            <person name="Sasagawa M."/>
            <person name="Fukada J."/>
            <person name="Nakamura S."/>
            <person name="Katano Y."/>
            <person name="Hanada S."/>
            <person name="Kamagata Y."/>
            <person name="Nakamura N."/>
            <person name="Yamazaki S."/>
            <person name="Fujita N."/>
        </authorList>
    </citation>
    <scope>NUCLEOTIDE SEQUENCE [LARGE SCALE GENOMIC DNA]</scope>
    <source>
        <strain evidence="2">ATCC 700054 / DSM 10555 / JCM 9379 / NBRC 101784 / NCIMB 13414 / VKM Ac-1990 / NM-1</strain>
    </source>
</reference>
<dbReference type="AlphaFoldDB" id="F5XLB2"/>
<dbReference type="RefSeq" id="WP_013864042.1">
    <property type="nucleotide sequence ID" value="NC_015635.1"/>
</dbReference>
<dbReference type="KEGG" id="mph:MLP_31640"/>
<evidence type="ECO:0000313" key="1">
    <source>
        <dbReference type="EMBL" id="BAK36178.1"/>
    </source>
</evidence>
<dbReference type="eggNOG" id="COG2226">
    <property type="taxonomic scope" value="Bacteria"/>
</dbReference>
<keyword evidence="2" id="KW-1185">Reference proteome</keyword>
<sequence length="68" mass="7635">MDQAADFRDYFTTNYGPTTAANRALADQPDRVAALDRDLDALGRRFDLGDGAPLVMDWEYLVITARVR</sequence>
<protein>
    <submittedName>
        <fullName evidence="1">Uncharacterized protein</fullName>
    </submittedName>
</protein>
<gene>
    <name evidence="1" type="ordered locus">MLP_31640</name>
</gene>
<dbReference type="STRING" id="1032480.MLP_31640"/>
<organism evidence="1 2">
    <name type="scientific">Microlunatus phosphovorus (strain ATCC 700054 / DSM 10555 / JCM 9379 / NBRC 101784 / NCIMB 13414 / VKM Ac-1990 / NM-1)</name>
    <dbReference type="NCBI Taxonomy" id="1032480"/>
    <lineage>
        <taxon>Bacteria</taxon>
        <taxon>Bacillati</taxon>
        <taxon>Actinomycetota</taxon>
        <taxon>Actinomycetes</taxon>
        <taxon>Propionibacteriales</taxon>
        <taxon>Propionibacteriaceae</taxon>
        <taxon>Microlunatus</taxon>
    </lineage>
</organism>
<proteinExistence type="predicted"/>
<dbReference type="Proteomes" id="UP000007947">
    <property type="component" value="Chromosome"/>
</dbReference>